<dbReference type="PANTHER" id="PTHR33164">
    <property type="entry name" value="TRANSCRIPTIONAL REGULATOR, MARR FAMILY"/>
    <property type="match status" value="1"/>
</dbReference>
<reference evidence="3" key="1">
    <citation type="journal article" date="2019" name="Int. J. Syst. Evol. Microbiol.">
        <title>The Global Catalogue of Microorganisms (GCM) 10K type strain sequencing project: providing services to taxonomists for standard genome sequencing and annotation.</title>
        <authorList>
            <consortium name="The Broad Institute Genomics Platform"/>
            <consortium name="The Broad Institute Genome Sequencing Center for Infectious Disease"/>
            <person name="Wu L."/>
            <person name="Ma J."/>
        </authorList>
    </citation>
    <scope>NUCLEOTIDE SEQUENCE [LARGE SCALE GENOMIC DNA]</scope>
    <source>
        <strain evidence="3">JCM 17983</strain>
    </source>
</reference>
<dbReference type="SMART" id="SM00347">
    <property type="entry name" value="HTH_MARR"/>
    <property type="match status" value="1"/>
</dbReference>
<feature type="domain" description="HTH marR-type" evidence="1">
    <location>
        <begin position="3"/>
        <end position="136"/>
    </location>
</feature>
<dbReference type="PROSITE" id="PS50995">
    <property type="entry name" value="HTH_MARR_2"/>
    <property type="match status" value="1"/>
</dbReference>
<accession>A0ABP9F780</accession>
<protein>
    <submittedName>
        <fullName evidence="2">MarR family transcriptional regulator</fullName>
    </submittedName>
</protein>
<dbReference type="Proteomes" id="UP001500457">
    <property type="component" value="Unassembled WGS sequence"/>
</dbReference>
<gene>
    <name evidence="2" type="ORF">GCM10023203_56580</name>
</gene>
<dbReference type="InterPro" id="IPR039422">
    <property type="entry name" value="MarR/SlyA-like"/>
</dbReference>
<organism evidence="2 3">
    <name type="scientific">Actinomycetospora straminea</name>
    <dbReference type="NCBI Taxonomy" id="663607"/>
    <lineage>
        <taxon>Bacteria</taxon>
        <taxon>Bacillati</taxon>
        <taxon>Actinomycetota</taxon>
        <taxon>Actinomycetes</taxon>
        <taxon>Pseudonocardiales</taxon>
        <taxon>Pseudonocardiaceae</taxon>
        <taxon>Actinomycetospora</taxon>
    </lineage>
</organism>
<sequence length="149" mass="16167">MEPDLVLDKVFELADRVGDLMHSTLKERGLTPARAGALLALHKAGRALRQRELGDVLRCTPRHVTALVDVLEAQGWAGRSAHPTDRRATLVALTDRGAEAAAQMAAERQDAARTMFGDLTEEERDGFLAVARRALHGMATLSEDRATSS</sequence>
<dbReference type="InterPro" id="IPR000835">
    <property type="entry name" value="HTH_MarR-typ"/>
</dbReference>
<keyword evidence="3" id="KW-1185">Reference proteome</keyword>
<dbReference type="InterPro" id="IPR036390">
    <property type="entry name" value="WH_DNA-bd_sf"/>
</dbReference>
<dbReference type="SUPFAM" id="SSF46785">
    <property type="entry name" value="Winged helix' DNA-binding domain"/>
    <property type="match status" value="1"/>
</dbReference>
<dbReference type="InterPro" id="IPR036388">
    <property type="entry name" value="WH-like_DNA-bd_sf"/>
</dbReference>
<evidence type="ECO:0000259" key="1">
    <source>
        <dbReference type="PROSITE" id="PS50995"/>
    </source>
</evidence>
<dbReference type="PANTHER" id="PTHR33164:SF43">
    <property type="entry name" value="HTH-TYPE TRANSCRIPTIONAL REPRESSOR YETL"/>
    <property type="match status" value="1"/>
</dbReference>
<dbReference type="EMBL" id="BAABHQ010000027">
    <property type="protein sequence ID" value="GAA4895018.1"/>
    <property type="molecule type" value="Genomic_DNA"/>
</dbReference>
<proteinExistence type="predicted"/>
<evidence type="ECO:0000313" key="2">
    <source>
        <dbReference type="EMBL" id="GAA4895018.1"/>
    </source>
</evidence>
<dbReference type="RefSeq" id="WP_274233376.1">
    <property type="nucleotide sequence ID" value="NZ_BAABHQ010000027.1"/>
</dbReference>
<dbReference type="PRINTS" id="PR00598">
    <property type="entry name" value="HTHMARR"/>
</dbReference>
<name>A0ABP9F780_9PSEU</name>
<dbReference type="Pfam" id="PF12802">
    <property type="entry name" value="MarR_2"/>
    <property type="match status" value="1"/>
</dbReference>
<dbReference type="Gene3D" id="1.10.10.10">
    <property type="entry name" value="Winged helix-like DNA-binding domain superfamily/Winged helix DNA-binding domain"/>
    <property type="match status" value="1"/>
</dbReference>
<comment type="caution">
    <text evidence="2">The sequence shown here is derived from an EMBL/GenBank/DDBJ whole genome shotgun (WGS) entry which is preliminary data.</text>
</comment>
<evidence type="ECO:0000313" key="3">
    <source>
        <dbReference type="Proteomes" id="UP001500457"/>
    </source>
</evidence>